<feature type="domain" description="ABC3 transporter permease C-terminal" evidence="8">
    <location>
        <begin position="314"/>
        <end position="435"/>
    </location>
</feature>
<dbReference type="Proteomes" id="UP000612893">
    <property type="component" value="Unassembled WGS sequence"/>
</dbReference>
<dbReference type="GO" id="GO:0005886">
    <property type="term" value="C:plasma membrane"/>
    <property type="evidence" value="ECO:0007669"/>
    <property type="project" value="UniProtKB-SubCell"/>
</dbReference>
<evidence type="ECO:0000256" key="6">
    <source>
        <dbReference type="ARBA" id="ARBA00038076"/>
    </source>
</evidence>
<evidence type="ECO:0000256" key="1">
    <source>
        <dbReference type="ARBA" id="ARBA00004651"/>
    </source>
</evidence>
<dbReference type="Pfam" id="PF12704">
    <property type="entry name" value="MacB_PCD"/>
    <property type="match status" value="1"/>
</dbReference>
<protein>
    <submittedName>
        <fullName evidence="10">ABC transporter permease</fullName>
    </submittedName>
</protein>
<dbReference type="InterPro" id="IPR025857">
    <property type="entry name" value="MacB_PCD"/>
</dbReference>
<accession>A0A934JX65</accession>
<keyword evidence="4 7" id="KW-1133">Transmembrane helix</keyword>
<evidence type="ECO:0000259" key="9">
    <source>
        <dbReference type="Pfam" id="PF12704"/>
    </source>
</evidence>
<feature type="transmembrane region" description="Helical" evidence="7">
    <location>
        <begin position="21"/>
        <end position="43"/>
    </location>
</feature>
<feature type="transmembrane region" description="Helical" evidence="7">
    <location>
        <begin position="355"/>
        <end position="388"/>
    </location>
</feature>
<name>A0A934JX65_9BACT</name>
<dbReference type="InterPro" id="IPR003838">
    <property type="entry name" value="ABC3_permease_C"/>
</dbReference>
<proteinExistence type="inferred from homology"/>
<comment type="caution">
    <text evidence="10">The sequence shown here is derived from an EMBL/GenBank/DDBJ whole genome shotgun (WGS) entry which is preliminary data.</text>
</comment>
<dbReference type="PANTHER" id="PTHR30572:SF4">
    <property type="entry name" value="ABC TRANSPORTER PERMEASE YTRF"/>
    <property type="match status" value="1"/>
</dbReference>
<evidence type="ECO:0000256" key="7">
    <source>
        <dbReference type="SAM" id="Phobius"/>
    </source>
</evidence>
<evidence type="ECO:0000256" key="2">
    <source>
        <dbReference type="ARBA" id="ARBA00022475"/>
    </source>
</evidence>
<keyword evidence="5 7" id="KW-0472">Membrane</keyword>
<keyword evidence="3 7" id="KW-0812">Transmembrane</keyword>
<evidence type="ECO:0000256" key="3">
    <source>
        <dbReference type="ARBA" id="ARBA00022692"/>
    </source>
</evidence>
<feature type="transmembrane region" description="Helical" evidence="7">
    <location>
        <begin position="309"/>
        <end position="334"/>
    </location>
</feature>
<evidence type="ECO:0000313" key="10">
    <source>
        <dbReference type="EMBL" id="MBJ7596577.1"/>
    </source>
</evidence>
<reference evidence="10" key="1">
    <citation type="submission" date="2020-10" db="EMBL/GenBank/DDBJ databases">
        <title>Ca. Dormibacterota MAGs.</title>
        <authorList>
            <person name="Montgomery K."/>
        </authorList>
    </citation>
    <scope>NUCLEOTIDE SEQUENCE [LARGE SCALE GENOMIC DNA]</scope>
    <source>
        <strain evidence="10">SC8812_S17_10</strain>
    </source>
</reference>
<keyword evidence="2" id="KW-1003">Cell membrane</keyword>
<feature type="domain" description="MacB-like periplasmic core" evidence="9">
    <location>
        <begin position="21"/>
        <end position="284"/>
    </location>
</feature>
<dbReference type="PANTHER" id="PTHR30572">
    <property type="entry name" value="MEMBRANE COMPONENT OF TRANSPORTER-RELATED"/>
    <property type="match status" value="1"/>
</dbReference>
<dbReference type="RefSeq" id="WP_338198406.1">
    <property type="nucleotide sequence ID" value="NZ_JAEKNR010000010.1"/>
</dbReference>
<evidence type="ECO:0000259" key="8">
    <source>
        <dbReference type="Pfam" id="PF02687"/>
    </source>
</evidence>
<dbReference type="EMBL" id="JAEKNR010000010">
    <property type="protein sequence ID" value="MBJ7596577.1"/>
    <property type="molecule type" value="Genomic_DNA"/>
</dbReference>
<dbReference type="Pfam" id="PF02687">
    <property type="entry name" value="FtsX"/>
    <property type="match status" value="1"/>
</dbReference>
<dbReference type="AlphaFoldDB" id="A0A934JX65"/>
<organism evidence="10 11">
    <name type="scientific">Candidatus Nephthysia bennettiae</name>
    <dbReference type="NCBI Taxonomy" id="3127016"/>
    <lineage>
        <taxon>Bacteria</taxon>
        <taxon>Bacillati</taxon>
        <taxon>Candidatus Dormiibacterota</taxon>
        <taxon>Candidatus Dormibacteria</taxon>
        <taxon>Candidatus Dormibacterales</taxon>
        <taxon>Candidatus Dormibacteraceae</taxon>
        <taxon>Candidatus Nephthysia</taxon>
    </lineage>
</organism>
<keyword evidence="11" id="KW-1185">Reference proteome</keyword>
<evidence type="ECO:0000313" key="11">
    <source>
        <dbReference type="Proteomes" id="UP000612893"/>
    </source>
</evidence>
<dbReference type="InterPro" id="IPR050250">
    <property type="entry name" value="Macrolide_Exporter_MacB"/>
</dbReference>
<sequence length="443" mass="45613">MSWSDAALLALRSLRRRGGRSLLTGLGVTLGTTLLVALLSIAATADSRIVSQLSKGGPAAAIHVDDAYPDPSNLTSDNLKTGAHHDLGEQEVSAVRRSPHVGSVVTVLSVPVLALPCPGVDPAPTAAPACRRSTEAYVTTLVGSDLRRTPDLPVTLLAGRLPRPGSLTEVAVTQNYVERLRLDAQHPTPVLGSEVEFAAPQAITSGGQTRFRGRWSREMVVGVVAQTVDDGEFLVPIEQTQAAREWSIQGIQTRGLPRPGSPYSGLVVVADSLADVHAVRAEIAGLGFATSAPEHLVASVQKYLHIVDIVLGGIGAVALAIAVLGVANSLLAAVRERWREIGVLKALGASDGDVARWFLVEAGLLGLVGGLAGAVAGTVLAGTVALVVNHYLVEQGLQGVDIGLVPPGWVLAVPLITALLAVAGGLAPALRAAALPVREALGG</sequence>
<evidence type="ECO:0000256" key="4">
    <source>
        <dbReference type="ARBA" id="ARBA00022989"/>
    </source>
</evidence>
<comment type="subcellular location">
    <subcellularLocation>
        <location evidence="1">Cell membrane</location>
        <topology evidence="1">Multi-pass membrane protein</topology>
    </subcellularLocation>
</comment>
<feature type="transmembrane region" description="Helical" evidence="7">
    <location>
        <begin position="408"/>
        <end position="430"/>
    </location>
</feature>
<gene>
    <name evidence="10" type="ORF">JF922_00615</name>
</gene>
<dbReference type="GO" id="GO:0022857">
    <property type="term" value="F:transmembrane transporter activity"/>
    <property type="evidence" value="ECO:0007669"/>
    <property type="project" value="TreeGrafter"/>
</dbReference>
<evidence type="ECO:0000256" key="5">
    <source>
        <dbReference type="ARBA" id="ARBA00023136"/>
    </source>
</evidence>
<comment type="similarity">
    <text evidence="6">Belongs to the ABC-4 integral membrane protein family.</text>
</comment>